<organism evidence="3 4">
    <name type="scientific">Pseudoduganella ginsengisoli</name>
    <dbReference type="NCBI Taxonomy" id="1462440"/>
    <lineage>
        <taxon>Bacteria</taxon>
        <taxon>Pseudomonadati</taxon>
        <taxon>Pseudomonadota</taxon>
        <taxon>Betaproteobacteria</taxon>
        <taxon>Burkholderiales</taxon>
        <taxon>Oxalobacteraceae</taxon>
        <taxon>Telluria group</taxon>
        <taxon>Pseudoduganella</taxon>
    </lineage>
</organism>
<gene>
    <name evidence="3" type="ORF">GM668_01725</name>
</gene>
<dbReference type="GO" id="GO:0008168">
    <property type="term" value="F:methyltransferase activity"/>
    <property type="evidence" value="ECO:0007669"/>
    <property type="project" value="UniProtKB-KW"/>
</dbReference>
<dbReference type="GO" id="GO:0032259">
    <property type="term" value="P:methylation"/>
    <property type="evidence" value="ECO:0007669"/>
    <property type="project" value="UniProtKB-KW"/>
</dbReference>
<name>A0A6L6PUY2_9BURK</name>
<dbReference type="InterPro" id="IPR025714">
    <property type="entry name" value="Methyltranfer_dom"/>
</dbReference>
<accession>A0A6L6PUY2</accession>
<keyword evidence="3" id="KW-0489">Methyltransferase</keyword>
<dbReference type="EMBL" id="WNLA01000001">
    <property type="protein sequence ID" value="MTW00798.1"/>
    <property type="molecule type" value="Genomic_DNA"/>
</dbReference>
<comment type="caution">
    <text evidence="3">The sequence shown here is derived from an EMBL/GenBank/DDBJ whole genome shotgun (WGS) entry which is preliminary data.</text>
</comment>
<dbReference type="Pfam" id="PF13847">
    <property type="entry name" value="Methyltransf_31"/>
    <property type="match status" value="1"/>
</dbReference>
<dbReference type="OrthoDB" id="323463at2"/>
<evidence type="ECO:0000313" key="3">
    <source>
        <dbReference type="EMBL" id="MTW00798.1"/>
    </source>
</evidence>
<evidence type="ECO:0000259" key="2">
    <source>
        <dbReference type="Pfam" id="PF13847"/>
    </source>
</evidence>
<dbReference type="InterPro" id="IPR029063">
    <property type="entry name" value="SAM-dependent_MTases_sf"/>
</dbReference>
<dbReference type="CDD" id="cd02440">
    <property type="entry name" value="AdoMet_MTases"/>
    <property type="match status" value="1"/>
</dbReference>
<dbReference type="SUPFAM" id="SSF53335">
    <property type="entry name" value="S-adenosyl-L-methionine-dependent methyltransferases"/>
    <property type="match status" value="1"/>
</dbReference>
<feature type="domain" description="Methyltransferase" evidence="2">
    <location>
        <begin position="44"/>
        <end position="154"/>
    </location>
</feature>
<keyword evidence="4" id="KW-1185">Reference proteome</keyword>
<proteinExistence type="predicted"/>
<dbReference type="InterPro" id="IPR018773">
    <property type="entry name" value="MeTrfase_reg_dom_prd"/>
</dbReference>
<reference evidence="3 4" key="1">
    <citation type="submission" date="2019-11" db="EMBL/GenBank/DDBJ databases">
        <title>Type strains purchased from KCTC, JCM and DSMZ.</title>
        <authorList>
            <person name="Lu H."/>
        </authorList>
    </citation>
    <scope>NUCLEOTIDE SEQUENCE [LARGE SCALE GENOMIC DNA]</scope>
    <source>
        <strain evidence="3 4">KCTC 42409</strain>
    </source>
</reference>
<dbReference type="Pfam" id="PF10119">
    <property type="entry name" value="MethyTransf_Reg"/>
    <property type="match status" value="1"/>
</dbReference>
<evidence type="ECO:0000313" key="4">
    <source>
        <dbReference type="Proteomes" id="UP000484015"/>
    </source>
</evidence>
<dbReference type="Gene3D" id="3.40.50.150">
    <property type="entry name" value="Vaccinia Virus protein VP39"/>
    <property type="match status" value="1"/>
</dbReference>
<evidence type="ECO:0000259" key="1">
    <source>
        <dbReference type="Pfam" id="PF10119"/>
    </source>
</evidence>
<dbReference type="AlphaFoldDB" id="A0A6L6PUY2"/>
<protein>
    <submittedName>
        <fullName evidence="3">Methyltransferase domain-containing protein</fullName>
    </submittedName>
</protein>
<sequence length="513" mass="57206">MSWTGGYVSDIEYTGGYYSEQNPVLLNFAALLEGFEPVAAGQEYTYFELGFGKGHTVNLLASANPLGRFYAADFNPAHVAGARALAQAAQLPNVTLLENSFAELAQGAVELPQFDYITLHGIYTWVTRENQQCIVDFIARYLKPGGIVYVSYNAMPGWSSVQPLQRLLVEYGDAFPNRSDVQVSHGAEFIKKLVATDAAYFQGGGTLQVRLKGLNSHHPNYLVHEYMHKHWQPMYHADVARDFSEAKLDYVASADLPMAYNKLYLNDEKQALVDTFPNSAMKETMKDYYLNTSFRKDIYVRGARHLPSLRRAAMLREFGLALIIPRDDVKLDLSLGIGNISAKPELALPLCDALSRRPHTLAELEALPALQGRNLEDIVQLAALLTASRQTVLYHSRHETLPTDAVQRMNVAIAADTRYGDECHFMASALTGGAITVGFLSRLAYWLLAGERMEAEPRALAQAGWPILKAQGRVMVRDGNKLTEDSDNVAELQARMETIVREEVPIWRKLKML</sequence>
<dbReference type="Proteomes" id="UP000484015">
    <property type="component" value="Unassembled WGS sequence"/>
</dbReference>
<dbReference type="RefSeq" id="WP_155437199.1">
    <property type="nucleotide sequence ID" value="NZ_WNLA01000001.1"/>
</dbReference>
<keyword evidence="3" id="KW-0808">Transferase</keyword>
<feature type="domain" description="Methyltransferase regulatory" evidence="1">
    <location>
        <begin position="219"/>
        <end position="301"/>
    </location>
</feature>